<dbReference type="InterPro" id="IPR013783">
    <property type="entry name" value="Ig-like_fold"/>
</dbReference>
<dbReference type="SUPFAM" id="SSF49464">
    <property type="entry name" value="Carboxypeptidase regulatory domain-like"/>
    <property type="match status" value="2"/>
</dbReference>
<dbReference type="InterPro" id="IPR036116">
    <property type="entry name" value="FN3_sf"/>
</dbReference>
<dbReference type="InterPro" id="IPR008969">
    <property type="entry name" value="CarboxyPept-like_regulatory"/>
</dbReference>
<dbReference type="Gene3D" id="2.60.40.10">
    <property type="entry name" value="Immunoglobulins"/>
    <property type="match status" value="3"/>
</dbReference>
<proteinExistence type="predicted"/>
<evidence type="ECO:0000256" key="3">
    <source>
        <dbReference type="SAM" id="Phobius"/>
    </source>
</evidence>
<feature type="transmembrane region" description="Helical" evidence="3">
    <location>
        <begin position="816"/>
        <end position="832"/>
    </location>
</feature>
<evidence type="ECO:0000256" key="1">
    <source>
        <dbReference type="ARBA" id="ARBA00022737"/>
    </source>
</evidence>
<keyword evidence="1" id="KW-0677">Repeat</keyword>
<dbReference type="InterPro" id="IPR050991">
    <property type="entry name" value="ECM_Regulatory_Proteins"/>
</dbReference>
<dbReference type="EMBL" id="MGDT01000004">
    <property type="protein sequence ID" value="OGL67065.1"/>
    <property type="molecule type" value="Genomic_DNA"/>
</dbReference>
<feature type="compositionally biased region" description="Acidic residues" evidence="2">
    <location>
        <begin position="280"/>
        <end position="290"/>
    </location>
</feature>
<reference evidence="5 6" key="1">
    <citation type="journal article" date="2016" name="Nat. Commun.">
        <title>Thousands of microbial genomes shed light on interconnected biogeochemical processes in an aquifer system.</title>
        <authorList>
            <person name="Anantharaman K."/>
            <person name="Brown C.T."/>
            <person name="Hug L.A."/>
            <person name="Sharon I."/>
            <person name="Castelle C.J."/>
            <person name="Probst A.J."/>
            <person name="Thomas B.C."/>
            <person name="Singh A."/>
            <person name="Wilkins M.J."/>
            <person name="Karaoz U."/>
            <person name="Brodie E.L."/>
            <person name="Williams K.H."/>
            <person name="Hubbard S.S."/>
            <person name="Banfield J.F."/>
        </authorList>
    </citation>
    <scope>NUCLEOTIDE SEQUENCE [LARGE SCALE GENOMIC DNA]</scope>
</reference>
<dbReference type="PANTHER" id="PTHR46708">
    <property type="entry name" value="TENASCIN"/>
    <property type="match status" value="1"/>
</dbReference>
<dbReference type="PANTHER" id="PTHR46708:SF2">
    <property type="entry name" value="FIBRONECTIN TYPE-III DOMAIN-CONTAINING PROTEIN"/>
    <property type="match status" value="1"/>
</dbReference>
<feature type="domain" description="Fibronectin type-III" evidence="4">
    <location>
        <begin position="1"/>
        <end position="86"/>
    </location>
</feature>
<keyword evidence="3" id="KW-0472">Membrane</keyword>
<evidence type="ECO:0000256" key="2">
    <source>
        <dbReference type="SAM" id="MobiDB-lite"/>
    </source>
</evidence>
<dbReference type="PROSITE" id="PS50853">
    <property type="entry name" value="FN3"/>
    <property type="match status" value="3"/>
</dbReference>
<gene>
    <name evidence="5" type="ORF">A2856_01125</name>
</gene>
<feature type="region of interest" description="Disordered" evidence="2">
    <location>
        <begin position="270"/>
        <end position="315"/>
    </location>
</feature>
<dbReference type="InterPro" id="IPR003961">
    <property type="entry name" value="FN3_dom"/>
</dbReference>
<comment type="caution">
    <text evidence="5">The sequence shown here is derived from an EMBL/GenBank/DDBJ whole genome shotgun (WGS) entry which is preliminary data.</text>
</comment>
<dbReference type="Pfam" id="PF16656">
    <property type="entry name" value="Pur_ac_phosph_N"/>
    <property type="match status" value="1"/>
</dbReference>
<feature type="domain" description="Fibronectin type-III" evidence="4">
    <location>
        <begin position="183"/>
        <end position="288"/>
    </location>
</feature>
<protein>
    <recommendedName>
        <fullName evidence="4">Fibronectin type-III domain-containing protein</fullName>
    </recommendedName>
</protein>
<dbReference type="CDD" id="cd00063">
    <property type="entry name" value="FN3"/>
    <property type="match status" value="2"/>
</dbReference>
<evidence type="ECO:0000313" key="5">
    <source>
        <dbReference type="EMBL" id="OGL67065.1"/>
    </source>
</evidence>
<dbReference type="STRING" id="1802385.A2856_01125"/>
<feature type="domain" description="Fibronectin type-III" evidence="4">
    <location>
        <begin position="93"/>
        <end position="181"/>
    </location>
</feature>
<sequence length="934" mass="99353">MTVSGITATSAVITWDTDEAADSRVDYGPTVAYENGSVTSASLVTSHSLSLTGLTPSTEYHFRVRSKDAAFNERFSGDFTFTTAAAADTTAPVITNVQAVDITTSGARITWDTDEASDGFVDFGPTVSYGTTLSNASLVTSHSVALTGLTDATLYHFRVRSRDAALNEAVSGDATFTTTDDPPPGNVSGLSVTAGDGQNQLSWTNPPDADLTSVRVIACTNEAPSGPNDPDCSVVFEALGSSFTHSGLTNGTTYFYGVFIQDAVGQFSSGALGQGTPSAPEEELPPEEPPPEVLPPEEPPPITPPPGGGVACGDGICSETESSSGACPVDCPVPTPLAAACGNAVCEAGEDNASCAEDCPLGLPAEPVLRQDLELLAAGFGIRLPVSDDGSVKVLGATPLRVQLLVNHLERQVDRVELTIGSSVYLMAPNFSSQERPGLIAAAVGDDAFVADVMTPETSSTYPATIAIQYTDGSAQSIPFLLDVRGDGYAYALIEGAEQRISSAKVTLYAVNGARTAWDGSPYGQFNPTTAGGDGSFAWYVQNGRYAVRVEALGYEPSETAPFSVTDHIANPRVRLTLVEEVPPPVIVPPLLSSITETAQQTLEAVRDIPAVQTAADVSVPALAATAAATTVTLALGFNLLPLLQYSFTAPILFFNRRRRRGFGVVYNAISKIPLDLATVRLFRLPDAAPAVPGEPEVGRLVQSRVTDKGGRYFFLADPGRYRIVAMKQGFAFPTEYVKDVKVDAEYLDIYHSEPIVVSEKGTTISANVPMDPSQAEQFQRPARIVWMGHLRVLQNTVATLGVILSIAFAVIRPTAITIGLVVLQAVVYLLVRRLAKPRKPDNWGIVYDKATVKPLGRVVVRVFEPRYNKLLETAVTDGSGRYNFVLGPNEYYVVFDRAGYQPVEVRPVDYSRQKEPSEFGVKVYLPPRPAGAI</sequence>
<dbReference type="SMART" id="SM00060">
    <property type="entry name" value="FN3"/>
    <property type="match status" value="3"/>
</dbReference>
<dbReference type="SUPFAM" id="SSF49265">
    <property type="entry name" value="Fibronectin type III"/>
    <property type="match status" value="2"/>
</dbReference>
<keyword evidence="3" id="KW-0812">Transmembrane</keyword>
<dbReference type="Proteomes" id="UP000177885">
    <property type="component" value="Unassembled WGS sequence"/>
</dbReference>
<dbReference type="AlphaFoldDB" id="A0A1F7TM66"/>
<evidence type="ECO:0000259" key="4">
    <source>
        <dbReference type="PROSITE" id="PS50853"/>
    </source>
</evidence>
<accession>A0A1F7TM66</accession>
<keyword evidence="3" id="KW-1133">Transmembrane helix</keyword>
<dbReference type="GO" id="GO:0046872">
    <property type="term" value="F:metal ion binding"/>
    <property type="evidence" value="ECO:0007669"/>
    <property type="project" value="InterPro"/>
</dbReference>
<name>A0A1F7TM66_9BACT</name>
<dbReference type="InterPro" id="IPR015914">
    <property type="entry name" value="PAPs_N"/>
</dbReference>
<feature type="compositionally biased region" description="Pro residues" evidence="2">
    <location>
        <begin position="291"/>
        <end position="307"/>
    </location>
</feature>
<dbReference type="GO" id="GO:0003993">
    <property type="term" value="F:acid phosphatase activity"/>
    <property type="evidence" value="ECO:0007669"/>
    <property type="project" value="InterPro"/>
</dbReference>
<evidence type="ECO:0000313" key="6">
    <source>
        <dbReference type="Proteomes" id="UP000177885"/>
    </source>
</evidence>
<dbReference type="Gene3D" id="2.60.40.1120">
    <property type="entry name" value="Carboxypeptidase-like, regulatory domain"/>
    <property type="match status" value="3"/>
</dbReference>
<organism evidence="5 6">
    <name type="scientific">Candidatus Uhrbacteria bacterium RIFCSPHIGHO2_01_FULL_63_20</name>
    <dbReference type="NCBI Taxonomy" id="1802385"/>
    <lineage>
        <taxon>Bacteria</taxon>
        <taxon>Candidatus Uhriibacteriota</taxon>
    </lineage>
</organism>